<name>A0A2P5B1W3_PARAD</name>
<protein>
    <submittedName>
        <fullName evidence="1">Uncharacterized protein</fullName>
    </submittedName>
</protein>
<proteinExistence type="predicted"/>
<dbReference type="Proteomes" id="UP000237105">
    <property type="component" value="Unassembled WGS sequence"/>
</dbReference>
<feature type="non-terminal residue" evidence="1">
    <location>
        <position position="1"/>
    </location>
</feature>
<comment type="caution">
    <text evidence="1">The sequence shown here is derived from an EMBL/GenBank/DDBJ whole genome shotgun (WGS) entry which is preliminary data.</text>
</comment>
<reference evidence="2" key="1">
    <citation type="submission" date="2016-06" db="EMBL/GenBank/DDBJ databases">
        <title>Parallel loss of symbiosis genes in relatives of nitrogen-fixing non-legume Parasponia.</title>
        <authorList>
            <person name="Van Velzen R."/>
            <person name="Holmer R."/>
            <person name="Bu F."/>
            <person name="Rutten L."/>
            <person name="Van Zeijl A."/>
            <person name="Liu W."/>
            <person name="Santuari L."/>
            <person name="Cao Q."/>
            <person name="Sharma T."/>
            <person name="Shen D."/>
            <person name="Roswanjaya Y."/>
            <person name="Wardhani T."/>
            <person name="Kalhor M.S."/>
            <person name="Jansen J."/>
            <person name="Van den Hoogen J."/>
            <person name="Gungor B."/>
            <person name="Hartog M."/>
            <person name="Hontelez J."/>
            <person name="Verver J."/>
            <person name="Yang W.-C."/>
            <person name="Schijlen E."/>
            <person name="Repin R."/>
            <person name="Schilthuizen M."/>
            <person name="Schranz E."/>
            <person name="Heidstra R."/>
            <person name="Miyata K."/>
            <person name="Fedorova E."/>
            <person name="Kohlen W."/>
            <person name="Bisseling T."/>
            <person name="Smit S."/>
            <person name="Geurts R."/>
        </authorList>
    </citation>
    <scope>NUCLEOTIDE SEQUENCE [LARGE SCALE GENOMIC DNA]</scope>
    <source>
        <strain evidence="2">cv. WU1-14</strain>
    </source>
</reference>
<sequence length="55" mass="5687">EENTTKITQNGDDLVGKLEGGVVFPLLGSIVAEKEEVLGPAMTPTLICGHHIASG</sequence>
<gene>
    <name evidence="1" type="ORF">PanWU01x14_279100</name>
</gene>
<evidence type="ECO:0000313" key="2">
    <source>
        <dbReference type="Proteomes" id="UP000237105"/>
    </source>
</evidence>
<dbReference type="EMBL" id="JXTB01000383">
    <property type="protein sequence ID" value="PON42784.1"/>
    <property type="molecule type" value="Genomic_DNA"/>
</dbReference>
<keyword evidence="2" id="KW-1185">Reference proteome</keyword>
<evidence type="ECO:0000313" key="1">
    <source>
        <dbReference type="EMBL" id="PON42784.1"/>
    </source>
</evidence>
<accession>A0A2P5B1W3</accession>
<organism evidence="1 2">
    <name type="scientific">Parasponia andersonii</name>
    <name type="common">Sponia andersonii</name>
    <dbReference type="NCBI Taxonomy" id="3476"/>
    <lineage>
        <taxon>Eukaryota</taxon>
        <taxon>Viridiplantae</taxon>
        <taxon>Streptophyta</taxon>
        <taxon>Embryophyta</taxon>
        <taxon>Tracheophyta</taxon>
        <taxon>Spermatophyta</taxon>
        <taxon>Magnoliopsida</taxon>
        <taxon>eudicotyledons</taxon>
        <taxon>Gunneridae</taxon>
        <taxon>Pentapetalae</taxon>
        <taxon>rosids</taxon>
        <taxon>fabids</taxon>
        <taxon>Rosales</taxon>
        <taxon>Cannabaceae</taxon>
        <taxon>Parasponia</taxon>
    </lineage>
</organism>
<dbReference type="AlphaFoldDB" id="A0A2P5B1W3"/>